<dbReference type="SUPFAM" id="SSF46955">
    <property type="entry name" value="Putative DNA-binding domain"/>
    <property type="match status" value="1"/>
</dbReference>
<dbReference type="InterPro" id="IPR036724">
    <property type="entry name" value="Cobalamin-bd_sf"/>
</dbReference>
<dbReference type="InterPro" id="IPR009061">
    <property type="entry name" value="DNA-bd_dom_put_sf"/>
</dbReference>
<dbReference type="Pfam" id="PF13411">
    <property type="entry name" value="MerR_1"/>
    <property type="match status" value="1"/>
</dbReference>
<feature type="domain" description="HTH merR-type" evidence="4">
    <location>
        <begin position="7"/>
        <end position="76"/>
    </location>
</feature>
<dbReference type="Gene3D" id="1.10.1660.10">
    <property type="match status" value="1"/>
</dbReference>
<dbReference type="RefSeq" id="WP_377929784.1">
    <property type="nucleotide sequence ID" value="NZ_JBHUEM010000045.1"/>
</dbReference>
<evidence type="ECO:0000259" key="5">
    <source>
        <dbReference type="PROSITE" id="PS51332"/>
    </source>
</evidence>
<dbReference type="PANTHER" id="PTHR30204:SF67">
    <property type="entry name" value="HTH-TYPE TRANSCRIPTIONAL REGULATOR MLRA-RELATED"/>
    <property type="match status" value="1"/>
</dbReference>
<dbReference type="InterPro" id="IPR006158">
    <property type="entry name" value="Cobalamin-bd"/>
</dbReference>
<protein>
    <submittedName>
        <fullName evidence="6">MerR family transcriptional regulator</fullName>
    </submittedName>
</protein>
<dbReference type="Gene3D" id="1.10.1240.10">
    <property type="entry name" value="Methionine synthase domain"/>
    <property type="match status" value="1"/>
</dbReference>
<feature type="domain" description="B12-binding" evidence="5">
    <location>
        <begin position="180"/>
        <end position="302"/>
    </location>
</feature>
<evidence type="ECO:0000256" key="3">
    <source>
        <dbReference type="ARBA" id="ARBA00023163"/>
    </source>
</evidence>
<evidence type="ECO:0000256" key="1">
    <source>
        <dbReference type="ARBA" id="ARBA00023015"/>
    </source>
</evidence>
<dbReference type="PROSITE" id="PS50937">
    <property type="entry name" value="HTH_MERR_2"/>
    <property type="match status" value="1"/>
</dbReference>
<dbReference type="CDD" id="cd01104">
    <property type="entry name" value="HTH_MlrA-CarA"/>
    <property type="match status" value="1"/>
</dbReference>
<keyword evidence="7" id="KW-1185">Reference proteome</keyword>
<dbReference type="Pfam" id="PF02310">
    <property type="entry name" value="B12-binding"/>
    <property type="match status" value="1"/>
</dbReference>
<dbReference type="EMBL" id="JBHUEM010000045">
    <property type="protein sequence ID" value="MFD1738583.1"/>
    <property type="molecule type" value="Genomic_DNA"/>
</dbReference>
<dbReference type="InterPro" id="IPR003759">
    <property type="entry name" value="Cbl-bd_cap"/>
</dbReference>
<dbReference type="InterPro" id="IPR047057">
    <property type="entry name" value="MerR_fam"/>
</dbReference>
<sequence>MSSAVGKYNIKAVSQMLGIQAGTLRAWERRYQIIAPVRNDAGHRLYTEEHVKILKWLIQKINKGFTISQAINLLETSGLITEPTFMSEIENRTQNADITDKLLESLLQFNEVQAQEYLNHAFSLFSIDKVAIDILGTVLVEIGDLWERGKITSAHEHFASAFLRSKIGNVLHTMPINSFLPKVLAFCGPNESHELGLLIFTIYLRKIGFDVVYLGGSIAKADIDIVLKEVNPKFLFLSCTLVENLPETLELVNYLKNKFPALEIGLGGPAFMFLKESLLETYRYHLVGKSRVDWDKWLESKL</sequence>
<organism evidence="6 7">
    <name type="scientific">Bacillus salitolerans</name>
    <dbReference type="NCBI Taxonomy" id="1437434"/>
    <lineage>
        <taxon>Bacteria</taxon>
        <taxon>Bacillati</taxon>
        <taxon>Bacillota</taxon>
        <taxon>Bacilli</taxon>
        <taxon>Bacillales</taxon>
        <taxon>Bacillaceae</taxon>
        <taxon>Bacillus</taxon>
    </lineage>
</organism>
<evidence type="ECO:0000256" key="2">
    <source>
        <dbReference type="ARBA" id="ARBA00023125"/>
    </source>
</evidence>
<dbReference type="SUPFAM" id="SSF52242">
    <property type="entry name" value="Cobalamin (vitamin B12)-binding domain"/>
    <property type="match status" value="1"/>
</dbReference>
<dbReference type="PROSITE" id="PS51332">
    <property type="entry name" value="B12_BINDING"/>
    <property type="match status" value="1"/>
</dbReference>
<dbReference type="InterPro" id="IPR036594">
    <property type="entry name" value="Meth_synthase_dom"/>
</dbReference>
<evidence type="ECO:0000313" key="7">
    <source>
        <dbReference type="Proteomes" id="UP001597214"/>
    </source>
</evidence>
<dbReference type="Pfam" id="PF02607">
    <property type="entry name" value="B12-binding_2"/>
    <property type="match status" value="1"/>
</dbReference>
<keyword evidence="1" id="KW-0805">Transcription regulation</keyword>
<dbReference type="SMART" id="SM00422">
    <property type="entry name" value="HTH_MERR"/>
    <property type="match status" value="1"/>
</dbReference>
<dbReference type="Proteomes" id="UP001597214">
    <property type="component" value="Unassembled WGS sequence"/>
</dbReference>
<reference evidence="7" key="1">
    <citation type="journal article" date="2019" name="Int. J. Syst. Evol. Microbiol.">
        <title>The Global Catalogue of Microorganisms (GCM) 10K type strain sequencing project: providing services to taxonomists for standard genome sequencing and annotation.</title>
        <authorList>
            <consortium name="The Broad Institute Genomics Platform"/>
            <consortium name="The Broad Institute Genome Sequencing Center for Infectious Disease"/>
            <person name="Wu L."/>
            <person name="Ma J."/>
        </authorList>
    </citation>
    <scope>NUCLEOTIDE SEQUENCE [LARGE SCALE GENOMIC DNA]</scope>
    <source>
        <strain evidence="7">CCUG 49339</strain>
    </source>
</reference>
<dbReference type="PANTHER" id="PTHR30204">
    <property type="entry name" value="REDOX-CYCLING DRUG-SENSING TRANSCRIPTIONAL ACTIVATOR SOXR"/>
    <property type="match status" value="1"/>
</dbReference>
<keyword evidence="3" id="KW-0804">Transcription</keyword>
<dbReference type="InterPro" id="IPR000551">
    <property type="entry name" value="MerR-type_HTH_dom"/>
</dbReference>
<proteinExistence type="predicted"/>
<accession>A0ABW4LWM8</accession>
<gene>
    <name evidence="6" type="ORF">ACFSCX_18845</name>
</gene>
<name>A0ABW4LWM8_9BACI</name>
<comment type="caution">
    <text evidence="6">The sequence shown here is derived from an EMBL/GenBank/DDBJ whole genome shotgun (WGS) entry which is preliminary data.</text>
</comment>
<keyword evidence="2" id="KW-0238">DNA-binding</keyword>
<evidence type="ECO:0000313" key="6">
    <source>
        <dbReference type="EMBL" id="MFD1738583.1"/>
    </source>
</evidence>
<evidence type="ECO:0000259" key="4">
    <source>
        <dbReference type="PROSITE" id="PS50937"/>
    </source>
</evidence>
<dbReference type="Gene3D" id="3.40.50.280">
    <property type="entry name" value="Cobalamin-binding domain"/>
    <property type="match status" value="1"/>
</dbReference>